<gene>
    <name evidence="3" type="ORF">CD29_11285</name>
</gene>
<dbReference type="eggNOG" id="COG0517">
    <property type="taxonomic scope" value="Bacteria"/>
</dbReference>
<organism evidence="3 4">
    <name type="scientific">Ureibacillus manganicus DSM 26584</name>
    <dbReference type="NCBI Taxonomy" id="1384049"/>
    <lineage>
        <taxon>Bacteria</taxon>
        <taxon>Bacillati</taxon>
        <taxon>Bacillota</taxon>
        <taxon>Bacilli</taxon>
        <taxon>Bacillales</taxon>
        <taxon>Caryophanaceae</taxon>
        <taxon>Ureibacillus</taxon>
    </lineage>
</organism>
<dbReference type="Pfam" id="PF00571">
    <property type="entry name" value="CBS"/>
    <property type="match status" value="1"/>
</dbReference>
<dbReference type="NCBIfam" id="NF038387">
    <property type="entry name" value="CBS_CbpA"/>
    <property type="match status" value="1"/>
</dbReference>
<sequence length="212" mass="24066">MIVKQRYLLKDEVVYCKVTDPASVVLAKLNDSGYRCIPVLDEALEKFVGNAYKVDILEHQLEHDEDVSISNLLTDQDGFISEESSFYQVFFSIKQLPYLAVNDENGLFAGILTHSKIFEILEQAWGYKTGSCALTLAFPETDGILAKALTEIKKKHPIHCVFSLDDNEWYLRRVIVTLSKGATSKTVKEIETLLHKIGTRIIDVEVFDKENF</sequence>
<evidence type="ECO:0000313" key="3">
    <source>
        <dbReference type="EMBL" id="KGR78299.1"/>
    </source>
</evidence>
<accession>A0A0A3I0T8</accession>
<dbReference type="SUPFAM" id="SSF54631">
    <property type="entry name" value="CBS-domain pair"/>
    <property type="match status" value="1"/>
</dbReference>
<protein>
    <recommendedName>
        <fullName evidence="2">CBS domain-containing protein</fullName>
    </recommendedName>
</protein>
<feature type="domain" description="CBS" evidence="2">
    <location>
        <begin position="8"/>
        <end position="67"/>
    </location>
</feature>
<dbReference type="InterPro" id="IPR017036">
    <property type="entry name" value="Lmo0553-like"/>
</dbReference>
<name>A0A0A3I0T8_9BACL</name>
<dbReference type="RefSeq" id="WP_036186510.1">
    <property type="nucleotide sequence ID" value="NZ_AVDA01000012.1"/>
</dbReference>
<dbReference type="OrthoDB" id="1706107at2"/>
<dbReference type="Proteomes" id="UP000030416">
    <property type="component" value="Unassembled WGS sequence"/>
</dbReference>
<dbReference type="PIRSF" id="PIRSF035040">
    <property type="entry name" value="UCP035040_CBS_Lmo0553"/>
    <property type="match status" value="1"/>
</dbReference>
<proteinExistence type="predicted"/>
<dbReference type="InterPro" id="IPR046342">
    <property type="entry name" value="CBS_dom_sf"/>
</dbReference>
<evidence type="ECO:0000259" key="2">
    <source>
        <dbReference type="PROSITE" id="PS51371"/>
    </source>
</evidence>
<dbReference type="PROSITE" id="PS51371">
    <property type="entry name" value="CBS"/>
    <property type="match status" value="1"/>
</dbReference>
<dbReference type="AlphaFoldDB" id="A0A0A3I0T8"/>
<evidence type="ECO:0000256" key="1">
    <source>
        <dbReference type="PROSITE-ProRule" id="PRU00703"/>
    </source>
</evidence>
<keyword evidence="4" id="KW-1185">Reference proteome</keyword>
<comment type="caution">
    <text evidence="3">The sequence shown here is derived from an EMBL/GenBank/DDBJ whole genome shotgun (WGS) entry which is preliminary data.</text>
</comment>
<dbReference type="CDD" id="cd02205">
    <property type="entry name" value="CBS_pair_SF"/>
    <property type="match status" value="1"/>
</dbReference>
<dbReference type="InterPro" id="IPR000644">
    <property type="entry name" value="CBS_dom"/>
</dbReference>
<reference evidence="3 4" key="1">
    <citation type="submission" date="2014-02" db="EMBL/GenBank/DDBJ databases">
        <title>Draft genome sequence of Lysinibacillus manganicus DSM 26584T.</title>
        <authorList>
            <person name="Zhang F."/>
            <person name="Wang G."/>
            <person name="Zhang L."/>
        </authorList>
    </citation>
    <scope>NUCLEOTIDE SEQUENCE [LARGE SCALE GENOMIC DNA]</scope>
    <source>
        <strain evidence="3 4">DSM 26584</strain>
    </source>
</reference>
<keyword evidence="1" id="KW-0129">CBS domain</keyword>
<evidence type="ECO:0000313" key="4">
    <source>
        <dbReference type="Proteomes" id="UP000030416"/>
    </source>
</evidence>
<dbReference type="EMBL" id="JPVN01000012">
    <property type="protein sequence ID" value="KGR78299.1"/>
    <property type="molecule type" value="Genomic_DNA"/>
</dbReference>
<dbReference type="Gene3D" id="3.10.580.10">
    <property type="entry name" value="CBS-domain"/>
    <property type="match status" value="1"/>
</dbReference>
<dbReference type="STRING" id="1384049.CD29_11285"/>